<accession>A0A915HFR0</accession>
<sequence length="605" mass="69007">MDATYLKDAAESYDFAKGFFQPTDTEIMGSAVQNFGILLSTLMQQRLLILNWDKFDPVSTDLKSYEIESHHYELKFLTETEASAGTIIRKRGFFIITHYDRHIKVKPSLIKRGQKPSSSRLNEIKPVEAEAQDSINMDDHFDGMLSEPEQEAKVKTSAKKFVSHVIEGFKTQFKPQTGTASPSTCGFVHGSLLPFQKEYDFFAEASQIPNIENPLNQYDIFLNKKFTSSYKRLTPDYPIIFYILDADKSMNQIDIQKNLLKVLLEHSRKRKIELPQKSLAQKALITYVNSNTEKETIRQIDMPTLYTKNFDLRKHLTELANALHQGGPENQKKAKEIEHSLKWELENPILSDNLIKKELCTKNSKCLSNYIHGMFSGDDKSAYIVKSDLETGEAEGRRTNFLLETDNRDLQVMLRVHEYDYTPEGNKLSLDDEINVPSLHEDSKVVAVINVVVPYSDETISEWETPDIEISSSVKKVNPNKEFQIEKIEQLNLVRETPFLSHADGTVSKSPDEAKKFLQHAGSQFVNFEDYAAFFTGCFHQIPVHINIARPSSNTMQIAYIINPDVAEQKMIVIANFIFGNSRELATAVTEIAKFHAETKKHKVA</sequence>
<name>A0A915HFR0_ROMCU</name>
<reference evidence="2" key="1">
    <citation type="submission" date="2022-11" db="UniProtKB">
        <authorList>
            <consortium name="WormBaseParasite"/>
        </authorList>
    </citation>
    <scope>IDENTIFICATION</scope>
</reference>
<protein>
    <submittedName>
        <fullName evidence="2">Uncharacterized protein</fullName>
    </submittedName>
</protein>
<proteinExistence type="predicted"/>
<dbReference type="Proteomes" id="UP000887565">
    <property type="component" value="Unplaced"/>
</dbReference>
<dbReference type="WBParaSite" id="nRc.2.0.1.t00485-RA">
    <property type="protein sequence ID" value="nRc.2.0.1.t00485-RA"/>
    <property type="gene ID" value="nRc.2.0.1.g00485"/>
</dbReference>
<dbReference type="AlphaFoldDB" id="A0A915HFR0"/>
<evidence type="ECO:0000313" key="1">
    <source>
        <dbReference type="Proteomes" id="UP000887565"/>
    </source>
</evidence>
<keyword evidence="1" id="KW-1185">Reference proteome</keyword>
<organism evidence="1 2">
    <name type="scientific">Romanomermis culicivorax</name>
    <name type="common">Nematode worm</name>
    <dbReference type="NCBI Taxonomy" id="13658"/>
    <lineage>
        <taxon>Eukaryota</taxon>
        <taxon>Metazoa</taxon>
        <taxon>Ecdysozoa</taxon>
        <taxon>Nematoda</taxon>
        <taxon>Enoplea</taxon>
        <taxon>Dorylaimia</taxon>
        <taxon>Mermithida</taxon>
        <taxon>Mermithoidea</taxon>
        <taxon>Mermithidae</taxon>
        <taxon>Romanomermis</taxon>
    </lineage>
</organism>
<evidence type="ECO:0000313" key="2">
    <source>
        <dbReference type="WBParaSite" id="nRc.2.0.1.t00485-RA"/>
    </source>
</evidence>